<protein>
    <submittedName>
        <fullName evidence="3">Rho GTPase activating protein 44</fullName>
    </submittedName>
</protein>
<dbReference type="GO" id="GO:0032956">
    <property type="term" value="P:regulation of actin cytoskeleton organization"/>
    <property type="evidence" value="ECO:0007669"/>
    <property type="project" value="TreeGrafter"/>
</dbReference>
<dbReference type="Proteomes" id="UP000694409">
    <property type="component" value="Unassembled WGS sequence"/>
</dbReference>
<evidence type="ECO:0000313" key="3">
    <source>
        <dbReference type="Ensembl" id="ENSSCAP00000004644.1"/>
    </source>
</evidence>
<dbReference type="GO" id="GO:0098887">
    <property type="term" value="P:neurotransmitter receptor transport, endosome to postsynaptic membrane"/>
    <property type="evidence" value="ECO:0007669"/>
    <property type="project" value="TreeGrafter"/>
</dbReference>
<dbReference type="GO" id="GO:0035021">
    <property type="term" value="P:negative regulation of Rac protein signal transduction"/>
    <property type="evidence" value="ECO:0007669"/>
    <property type="project" value="TreeGrafter"/>
</dbReference>
<reference evidence="3" key="1">
    <citation type="submission" date="2025-08" db="UniProtKB">
        <authorList>
            <consortium name="Ensembl"/>
        </authorList>
    </citation>
    <scope>IDENTIFICATION</scope>
</reference>
<dbReference type="GO" id="GO:0061001">
    <property type="term" value="P:regulation of dendritic spine morphogenesis"/>
    <property type="evidence" value="ECO:0007669"/>
    <property type="project" value="TreeGrafter"/>
</dbReference>
<keyword evidence="4" id="KW-1185">Reference proteome</keyword>
<keyword evidence="1" id="KW-0343">GTPase activation</keyword>
<evidence type="ECO:0000256" key="1">
    <source>
        <dbReference type="ARBA" id="ARBA00022468"/>
    </source>
</evidence>
<dbReference type="InterPro" id="IPR004148">
    <property type="entry name" value="BAR_dom"/>
</dbReference>
<evidence type="ECO:0000259" key="2">
    <source>
        <dbReference type="Pfam" id="PF03114"/>
    </source>
</evidence>
<dbReference type="GeneTree" id="ENSGT00940000157296"/>
<sequence>RGFGAASGPGGAGQGYLSCRDLLGVACECHPSGARGGNILLAPRAEKTEVLSEDLLQVEKRLELVKQVSHSTHKKLAACLQGQQGLDADKRSKKLPLTTLAQCLMEGSAVLGDDSLLGKMLRLCGEAEDKLAQELIHFELQVERDVIEPLFVLAEVSCGSPGCPLCWLR</sequence>
<dbReference type="GO" id="GO:0048786">
    <property type="term" value="C:presynaptic active zone"/>
    <property type="evidence" value="ECO:0007669"/>
    <property type="project" value="TreeGrafter"/>
</dbReference>
<dbReference type="InterPro" id="IPR027267">
    <property type="entry name" value="AH/BAR_dom_sf"/>
</dbReference>
<gene>
    <name evidence="3" type="primary">ARHGAP44</name>
</gene>
<dbReference type="Pfam" id="PF03114">
    <property type="entry name" value="BAR"/>
    <property type="match status" value="1"/>
</dbReference>
<organism evidence="3 4">
    <name type="scientific">Serinus canaria</name>
    <name type="common">Island canary</name>
    <name type="synonym">Fringilla canaria</name>
    <dbReference type="NCBI Taxonomy" id="9135"/>
    <lineage>
        <taxon>Eukaryota</taxon>
        <taxon>Metazoa</taxon>
        <taxon>Chordata</taxon>
        <taxon>Craniata</taxon>
        <taxon>Vertebrata</taxon>
        <taxon>Euteleostomi</taxon>
        <taxon>Archelosauria</taxon>
        <taxon>Archosauria</taxon>
        <taxon>Dinosauria</taxon>
        <taxon>Saurischia</taxon>
        <taxon>Theropoda</taxon>
        <taxon>Coelurosauria</taxon>
        <taxon>Aves</taxon>
        <taxon>Neognathae</taxon>
        <taxon>Neoaves</taxon>
        <taxon>Telluraves</taxon>
        <taxon>Australaves</taxon>
        <taxon>Passeriformes</taxon>
        <taxon>Passeroidea</taxon>
        <taxon>Fringillidae</taxon>
        <taxon>Carduelinae</taxon>
        <taxon>Serinus</taxon>
    </lineage>
</organism>
<dbReference type="GO" id="GO:0043197">
    <property type="term" value="C:dendritic spine"/>
    <property type="evidence" value="ECO:0007669"/>
    <property type="project" value="TreeGrafter"/>
</dbReference>
<dbReference type="Ensembl" id="ENSSCAT00000005365.1">
    <property type="protein sequence ID" value="ENSSCAP00000004644.1"/>
    <property type="gene ID" value="ENSSCAG00000003739.1"/>
</dbReference>
<proteinExistence type="predicted"/>
<accession>A0A8C9MKD0</accession>
<dbReference type="GO" id="GO:0014069">
    <property type="term" value="C:postsynaptic density"/>
    <property type="evidence" value="ECO:0007669"/>
    <property type="project" value="TreeGrafter"/>
</dbReference>
<dbReference type="GO" id="GO:0031256">
    <property type="term" value="C:leading edge membrane"/>
    <property type="evidence" value="ECO:0007669"/>
    <property type="project" value="TreeGrafter"/>
</dbReference>
<dbReference type="GO" id="GO:0005737">
    <property type="term" value="C:cytoplasm"/>
    <property type="evidence" value="ECO:0007669"/>
    <property type="project" value="InterPro"/>
</dbReference>
<evidence type="ECO:0000313" key="4">
    <source>
        <dbReference type="Proteomes" id="UP000694409"/>
    </source>
</evidence>
<dbReference type="GO" id="GO:0005096">
    <property type="term" value="F:GTPase activator activity"/>
    <property type="evidence" value="ECO:0007669"/>
    <property type="project" value="UniProtKB-KW"/>
</dbReference>
<dbReference type="PANTHER" id="PTHR14130">
    <property type="entry name" value="3BP-1 RELATED RHOGAP"/>
    <property type="match status" value="1"/>
</dbReference>
<dbReference type="InterPro" id="IPR047165">
    <property type="entry name" value="RHG17/44/SH3BP1-like"/>
</dbReference>
<dbReference type="AlphaFoldDB" id="A0A8C9MKD0"/>
<feature type="domain" description="BAR" evidence="2">
    <location>
        <begin position="44"/>
        <end position="154"/>
    </location>
</feature>
<name>A0A8C9MKD0_SERCA</name>
<reference evidence="3" key="2">
    <citation type="submission" date="2025-09" db="UniProtKB">
        <authorList>
            <consortium name="Ensembl"/>
        </authorList>
    </citation>
    <scope>IDENTIFICATION</scope>
</reference>
<dbReference type="PANTHER" id="PTHR14130:SF13">
    <property type="entry name" value="RHO GTPASE-ACTIVATING PROTEIN 44"/>
    <property type="match status" value="1"/>
</dbReference>
<dbReference type="Gene3D" id="1.20.1270.60">
    <property type="entry name" value="Arfaptin homology (AH) domain/BAR domain"/>
    <property type="match status" value="1"/>
</dbReference>
<dbReference type="SUPFAM" id="SSF103657">
    <property type="entry name" value="BAR/IMD domain-like"/>
    <property type="match status" value="1"/>
</dbReference>
<dbReference type="GO" id="GO:0098886">
    <property type="term" value="P:modification of dendritic spine"/>
    <property type="evidence" value="ECO:0007669"/>
    <property type="project" value="TreeGrafter"/>
</dbReference>